<feature type="domain" description="PDZ" evidence="2">
    <location>
        <begin position="253"/>
        <end position="320"/>
    </location>
</feature>
<evidence type="ECO:0000313" key="4">
    <source>
        <dbReference type="Proteomes" id="UP001189429"/>
    </source>
</evidence>
<dbReference type="Proteomes" id="UP001189429">
    <property type="component" value="Unassembled WGS sequence"/>
</dbReference>
<protein>
    <recommendedName>
        <fullName evidence="2">PDZ domain-containing protein</fullName>
    </recommendedName>
</protein>
<accession>A0ABN9XZM7</accession>
<keyword evidence="4" id="KW-1185">Reference proteome</keyword>
<feature type="coiled-coil region" evidence="1">
    <location>
        <begin position="217"/>
        <end position="246"/>
    </location>
</feature>
<dbReference type="EMBL" id="CAUYUJ010021500">
    <property type="protein sequence ID" value="CAK0904998.1"/>
    <property type="molecule type" value="Genomic_DNA"/>
</dbReference>
<evidence type="ECO:0000313" key="3">
    <source>
        <dbReference type="EMBL" id="CAK0904998.1"/>
    </source>
</evidence>
<comment type="caution">
    <text evidence="3">The sequence shown here is derived from an EMBL/GenBank/DDBJ whole genome shotgun (WGS) entry which is preliminary data.</text>
</comment>
<evidence type="ECO:0000256" key="1">
    <source>
        <dbReference type="SAM" id="Coils"/>
    </source>
</evidence>
<dbReference type="PROSITE" id="PS50106">
    <property type="entry name" value="PDZ"/>
    <property type="match status" value="1"/>
</dbReference>
<gene>
    <name evidence="3" type="ORF">PCOR1329_LOCUS80860</name>
</gene>
<organism evidence="3 4">
    <name type="scientific">Prorocentrum cordatum</name>
    <dbReference type="NCBI Taxonomy" id="2364126"/>
    <lineage>
        <taxon>Eukaryota</taxon>
        <taxon>Sar</taxon>
        <taxon>Alveolata</taxon>
        <taxon>Dinophyceae</taxon>
        <taxon>Prorocentrales</taxon>
        <taxon>Prorocentraceae</taxon>
        <taxon>Prorocentrum</taxon>
    </lineage>
</organism>
<dbReference type="InterPro" id="IPR001478">
    <property type="entry name" value="PDZ"/>
</dbReference>
<keyword evidence="1" id="KW-0175">Coiled coil</keyword>
<dbReference type="InterPro" id="IPR036034">
    <property type="entry name" value="PDZ_sf"/>
</dbReference>
<dbReference type="SUPFAM" id="SSF50156">
    <property type="entry name" value="PDZ domain-like"/>
    <property type="match status" value="1"/>
</dbReference>
<evidence type="ECO:0000259" key="2">
    <source>
        <dbReference type="PROSITE" id="PS50106"/>
    </source>
</evidence>
<dbReference type="Gene3D" id="2.30.42.10">
    <property type="match status" value="1"/>
</dbReference>
<sequence>MAVLSWPSRDRPLALFSSEAVMWAACRRSGWRLPLTPLPARLRCRRAPLPSLPASHADRRLQTRGVSVCEQRALAPQRAGAPPMAAYRPGQGLTSGTAEKLRARQRAAEKCEVCGERVEEAGLNCASVDDSRQWKGLLGEGTGARKKARCGECTRPLPEDHDPALGAFCAACAPRCAALLDAGRRREERVEPEAAPAEPEEEMQFGHLIRPGICGRCREERRRRGAEEARAKREEREQERELALEEGLLPSGRLELSLAERPFGMTASKAEGVGYLVAKVSDGKPAAKAGVRPGMRVAEVAGTSCGGLDMESVQALLKGAALPVPVAFEAVPENGDFCTRVLVWAQFSRKMRTRPPDKRRCAACVEAGGGE</sequence>
<name>A0ABN9XZM7_9DINO</name>
<proteinExistence type="predicted"/>
<dbReference type="SMART" id="SM00228">
    <property type="entry name" value="PDZ"/>
    <property type="match status" value="1"/>
</dbReference>
<reference evidence="3" key="1">
    <citation type="submission" date="2023-10" db="EMBL/GenBank/DDBJ databases">
        <authorList>
            <person name="Chen Y."/>
            <person name="Shah S."/>
            <person name="Dougan E. K."/>
            <person name="Thang M."/>
            <person name="Chan C."/>
        </authorList>
    </citation>
    <scope>NUCLEOTIDE SEQUENCE [LARGE SCALE GENOMIC DNA]</scope>
</reference>